<feature type="transmembrane region" description="Helical" evidence="1">
    <location>
        <begin position="104"/>
        <end position="126"/>
    </location>
</feature>
<evidence type="ECO:0000256" key="1">
    <source>
        <dbReference type="SAM" id="Phobius"/>
    </source>
</evidence>
<organism evidence="2 3">
    <name type="scientific">Giesbergeria sinuosa</name>
    <dbReference type="NCBI Taxonomy" id="80883"/>
    <lineage>
        <taxon>Bacteria</taxon>
        <taxon>Pseudomonadati</taxon>
        <taxon>Pseudomonadota</taxon>
        <taxon>Betaproteobacteria</taxon>
        <taxon>Burkholderiales</taxon>
        <taxon>Comamonadaceae</taxon>
        <taxon>Giesbergeria</taxon>
    </lineage>
</organism>
<keyword evidence="1" id="KW-0472">Membrane</keyword>
<comment type="caution">
    <text evidence="2">The sequence shown here is derived from an EMBL/GenBank/DDBJ whole genome shotgun (WGS) entry which is preliminary data.</text>
</comment>
<proteinExistence type="predicted"/>
<feature type="transmembrane region" description="Helical" evidence="1">
    <location>
        <begin position="138"/>
        <end position="154"/>
    </location>
</feature>
<evidence type="ECO:0000313" key="3">
    <source>
        <dbReference type="Proteomes" id="UP001596001"/>
    </source>
</evidence>
<keyword evidence="1" id="KW-1133">Transmembrane helix</keyword>
<reference evidence="3" key="1">
    <citation type="journal article" date="2019" name="Int. J. Syst. Evol. Microbiol.">
        <title>The Global Catalogue of Microorganisms (GCM) 10K type strain sequencing project: providing services to taxonomists for standard genome sequencing and annotation.</title>
        <authorList>
            <consortium name="The Broad Institute Genomics Platform"/>
            <consortium name="The Broad Institute Genome Sequencing Center for Infectious Disease"/>
            <person name="Wu L."/>
            <person name="Ma J."/>
        </authorList>
    </citation>
    <scope>NUCLEOTIDE SEQUENCE [LARGE SCALE GENOMIC DNA]</scope>
    <source>
        <strain evidence="3">CCUG 49452</strain>
    </source>
</reference>
<dbReference type="RefSeq" id="WP_382429991.1">
    <property type="nucleotide sequence ID" value="NZ_JBHSHJ010000002.1"/>
</dbReference>
<sequence length="160" mass="17903">MAMTPLERLRIGLVYGAGDLAATSILGTPQLLRALGIGLVGAVLYAPEIRAYFAWIERRFAHQPQHCGRWQRAALGWLWFNPLWIARHTWLLRLLEGRIADLHTGVLLTGAFSFVCNAPLALTANYLIQNRLAPPHRVVGSAVFSAMMAVYYAWSEVWFG</sequence>
<dbReference type="EMBL" id="JBHSHJ010000002">
    <property type="protein sequence ID" value="MFC4787995.1"/>
    <property type="molecule type" value="Genomic_DNA"/>
</dbReference>
<feature type="transmembrane region" description="Helical" evidence="1">
    <location>
        <begin position="34"/>
        <end position="53"/>
    </location>
</feature>
<dbReference type="Proteomes" id="UP001596001">
    <property type="component" value="Unassembled WGS sequence"/>
</dbReference>
<keyword evidence="1" id="KW-0812">Transmembrane</keyword>
<name>A0ABV9QA97_9BURK</name>
<protein>
    <submittedName>
        <fullName evidence="2">Uncharacterized protein</fullName>
    </submittedName>
</protein>
<keyword evidence="3" id="KW-1185">Reference proteome</keyword>
<evidence type="ECO:0000313" key="2">
    <source>
        <dbReference type="EMBL" id="MFC4787995.1"/>
    </source>
</evidence>
<accession>A0ABV9QA97</accession>
<feature type="transmembrane region" description="Helical" evidence="1">
    <location>
        <begin position="74"/>
        <end position="92"/>
    </location>
</feature>
<gene>
    <name evidence="2" type="ORF">ACFO6X_03170</name>
</gene>